<evidence type="ECO:0000313" key="7">
    <source>
        <dbReference type="Proteomes" id="UP001302349"/>
    </source>
</evidence>
<dbReference type="InterPro" id="IPR041492">
    <property type="entry name" value="HAD_2"/>
</dbReference>
<evidence type="ECO:0000256" key="4">
    <source>
        <dbReference type="ARBA" id="ARBA00022842"/>
    </source>
</evidence>
<evidence type="ECO:0000256" key="1">
    <source>
        <dbReference type="ARBA" id="ARBA00001946"/>
    </source>
</evidence>
<reference evidence="6 7" key="1">
    <citation type="journal article" date="2023" name="Microbiol. Resour. Announc.">
        <title>Complete Genome Sequence of Imperialibacter roseus strain P4T.</title>
        <authorList>
            <person name="Tizabi D.R."/>
            <person name="Bachvaroff T."/>
            <person name="Hill R.T."/>
        </authorList>
    </citation>
    <scope>NUCLEOTIDE SEQUENCE [LARGE SCALE GENOMIC DNA]</scope>
    <source>
        <strain evidence="6 7">P4T</strain>
    </source>
</reference>
<protein>
    <submittedName>
        <fullName evidence="6">HAD family phosphatase</fullName>
    </submittedName>
</protein>
<dbReference type="InterPro" id="IPR051600">
    <property type="entry name" value="Beta-PGM-like"/>
</dbReference>
<dbReference type="SFLD" id="SFLDS00003">
    <property type="entry name" value="Haloacid_Dehalogenase"/>
    <property type="match status" value="1"/>
</dbReference>
<sequence length="221" mass="25419">MPTYKAIIFDFDGTLLDTETFHFHIWNEILSEYNIIVSYEEYLDVFAGVPTPVNAQMLVEKHNLSISQQALLEKRENLALERMKTGTFKMMPHARETLDFFFDKGYPMALATGSPRPDVDLLMERMDLAKYFKITVTRDDVKVSKPHPESYQKCVDFLGFPKADYLVFEDTPNGALSAKNAGLTCFAVQHDVREHPRLQHADKLFNDMKAAMDFLRGNKLI</sequence>
<dbReference type="PANTHER" id="PTHR46193">
    <property type="entry name" value="6-PHOSPHOGLUCONATE PHOSPHATASE"/>
    <property type="match status" value="1"/>
</dbReference>
<dbReference type="InterPro" id="IPR036412">
    <property type="entry name" value="HAD-like_sf"/>
</dbReference>
<keyword evidence="4" id="KW-0460">Magnesium</keyword>
<dbReference type="Proteomes" id="UP001302349">
    <property type="component" value="Chromosome"/>
</dbReference>
<dbReference type="Gene3D" id="1.10.150.240">
    <property type="entry name" value="Putative phosphatase, domain 2"/>
    <property type="match status" value="1"/>
</dbReference>
<comment type="similarity">
    <text evidence="2">Belongs to the HAD-like hydrolase superfamily. CbbY/CbbZ/Gph/YieH family.</text>
</comment>
<dbReference type="EMBL" id="CP136051">
    <property type="protein sequence ID" value="WOK04511.1"/>
    <property type="molecule type" value="Genomic_DNA"/>
</dbReference>
<evidence type="ECO:0000313" key="6">
    <source>
        <dbReference type="EMBL" id="WOK04511.1"/>
    </source>
</evidence>
<dbReference type="InterPro" id="IPR006439">
    <property type="entry name" value="HAD-SF_hydro_IA"/>
</dbReference>
<keyword evidence="7" id="KW-1185">Reference proteome</keyword>
<evidence type="ECO:0000256" key="2">
    <source>
        <dbReference type="ARBA" id="ARBA00006171"/>
    </source>
</evidence>
<gene>
    <name evidence="6" type="ORF">RT717_15630</name>
</gene>
<name>A0ABZ0IIZ9_9BACT</name>
<proteinExistence type="inferred from homology"/>
<evidence type="ECO:0000256" key="5">
    <source>
        <dbReference type="ARBA" id="ARBA00023277"/>
    </source>
</evidence>
<dbReference type="PANTHER" id="PTHR46193:SF18">
    <property type="entry name" value="HEXITOL PHOSPHATASE B"/>
    <property type="match status" value="1"/>
</dbReference>
<accession>A0ABZ0IIZ9</accession>
<evidence type="ECO:0000256" key="3">
    <source>
        <dbReference type="ARBA" id="ARBA00022723"/>
    </source>
</evidence>
<comment type="cofactor">
    <cofactor evidence="1">
        <name>Mg(2+)</name>
        <dbReference type="ChEBI" id="CHEBI:18420"/>
    </cofactor>
</comment>
<dbReference type="InterPro" id="IPR023214">
    <property type="entry name" value="HAD_sf"/>
</dbReference>
<dbReference type="InterPro" id="IPR023198">
    <property type="entry name" value="PGP-like_dom2"/>
</dbReference>
<keyword evidence="5" id="KW-0119">Carbohydrate metabolism</keyword>
<keyword evidence="3" id="KW-0479">Metal-binding</keyword>
<dbReference type="SFLD" id="SFLDG01135">
    <property type="entry name" value="C1.5.6:_HAD__Beta-PGM__Phospha"/>
    <property type="match status" value="1"/>
</dbReference>
<dbReference type="Pfam" id="PF13419">
    <property type="entry name" value="HAD_2"/>
    <property type="match status" value="1"/>
</dbReference>
<organism evidence="6 7">
    <name type="scientific">Imperialibacter roseus</name>
    <dbReference type="NCBI Taxonomy" id="1324217"/>
    <lineage>
        <taxon>Bacteria</taxon>
        <taxon>Pseudomonadati</taxon>
        <taxon>Bacteroidota</taxon>
        <taxon>Cytophagia</taxon>
        <taxon>Cytophagales</taxon>
        <taxon>Flammeovirgaceae</taxon>
        <taxon>Imperialibacter</taxon>
    </lineage>
</organism>
<dbReference type="PRINTS" id="PR00413">
    <property type="entry name" value="HADHALOGNASE"/>
</dbReference>
<dbReference type="NCBIfam" id="TIGR01509">
    <property type="entry name" value="HAD-SF-IA-v3"/>
    <property type="match status" value="1"/>
</dbReference>
<dbReference type="SUPFAM" id="SSF56784">
    <property type="entry name" value="HAD-like"/>
    <property type="match status" value="1"/>
</dbReference>
<dbReference type="Gene3D" id="3.40.50.1000">
    <property type="entry name" value="HAD superfamily/HAD-like"/>
    <property type="match status" value="1"/>
</dbReference>
<dbReference type="SFLD" id="SFLDG01129">
    <property type="entry name" value="C1.5:_HAD__Beta-PGM__Phosphata"/>
    <property type="match status" value="1"/>
</dbReference>
<dbReference type="RefSeq" id="WP_317487321.1">
    <property type="nucleotide sequence ID" value="NZ_CP136051.1"/>
</dbReference>